<dbReference type="InterPro" id="IPR017907">
    <property type="entry name" value="Znf_RING_CS"/>
</dbReference>
<evidence type="ECO:0000256" key="3">
    <source>
        <dbReference type="ARBA" id="ARBA00012483"/>
    </source>
</evidence>
<evidence type="ECO:0000256" key="6">
    <source>
        <dbReference type="ARBA" id="ARBA00022763"/>
    </source>
</evidence>
<keyword evidence="12" id="KW-1185">Reference proteome</keyword>
<dbReference type="Pfam" id="PF13920">
    <property type="entry name" value="zf-C3HC4_3"/>
    <property type="match status" value="1"/>
</dbReference>
<dbReference type="PROSITE" id="PS00518">
    <property type="entry name" value="ZF_RING_1"/>
    <property type="match status" value="1"/>
</dbReference>
<comment type="subcellular location">
    <subcellularLocation>
        <location evidence="2">Nucleus</location>
    </subcellularLocation>
</comment>
<dbReference type="GO" id="GO:0061630">
    <property type="term" value="F:ubiquitin protein ligase activity"/>
    <property type="evidence" value="ECO:0007669"/>
    <property type="project" value="UniProtKB-EC"/>
</dbReference>
<dbReference type="PROSITE" id="PS50089">
    <property type="entry name" value="ZF_RING_2"/>
    <property type="match status" value="1"/>
</dbReference>
<dbReference type="AlphaFoldDB" id="A0A6H5FY70"/>
<protein>
    <recommendedName>
        <fullName evidence="3">RING-type E3 ubiquitin transferase</fullName>
        <ecNumber evidence="3">2.3.2.27</ecNumber>
    </recommendedName>
</protein>
<dbReference type="GO" id="GO:0005634">
    <property type="term" value="C:nucleus"/>
    <property type="evidence" value="ECO:0007669"/>
    <property type="project" value="UniProtKB-SubCell"/>
</dbReference>
<dbReference type="GO" id="GO:0008270">
    <property type="term" value="F:zinc ion binding"/>
    <property type="evidence" value="ECO:0007669"/>
    <property type="project" value="UniProtKB-KW"/>
</dbReference>
<gene>
    <name evidence="11" type="ORF">NTEN_LOCUS1342</name>
</gene>
<dbReference type="GO" id="GO:0006302">
    <property type="term" value="P:double-strand break repair"/>
    <property type="evidence" value="ECO:0007669"/>
    <property type="project" value="TreeGrafter"/>
</dbReference>
<dbReference type="Gene3D" id="3.30.40.10">
    <property type="entry name" value="Zinc/RING finger domain, C3HC4 (zinc finger)"/>
    <property type="match status" value="1"/>
</dbReference>
<keyword evidence="8" id="KW-0833">Ubl conjugation pathway</keyword>
<dbReference type="Proteomes" id="UP000479000">
    <property type="component" value="Unassembled WGS sequence"/>
</dbReference>
<comment type="catalytic activity">
    <reaction evidence="1">
        <text>S-ubiquitinyl-[E2 ubiquitin-conjugating enzyme]-L-cysteine + [acceptor protein]-L-lysine = [E2 ubiquitin-conjugating enzyme]-L-cysteine + N(6)-ubiquitinyl-[acceptor protein]-L-lysine.</text>
        <dbReference type="EC" id="2.3.2.27"/>
    </reaction>
</comment>
<evidence type="ECO:0000256" key="1">
    <source>
        <dbReference type="ARBA" id="ARBA00000900"/>
    </source>
</evidence>
<dbReference type="InterPro" id="IPR013083">
    <property type="entry name" value="Znf_RING/FYVE/PHD"/>
</dbReference>
<evidence type="ECO:0000256" key="7">
    <source>
        <dbReference type="ARBA" id="ARBA00022771"/>
    </source>
</evidence>
<evidence type="ECO:0000256" key="4">
    <source>
        <dbReference type="ARBA" id="ARBA00022679"/>
    </source>
</evidence>
<dbReference type="PANTHER" id="PTHR23328:SF0">
    <property type="entry name" value="RING-TYPE DOMAIN-CONTAINING PROTEIN"/>
    <property type="match status" value="1"/>
</dbReference>
<dbReference type="InterPro" id="IPR051657">
    <property type="entry name" value="RNF168/RNF169_E3_ubiq-ligase"/>
</dbReference>
<keyword evidence="10" id="KW-0539">Nucleus</keyword>
<keyword evidence="5" id="KW-0479">Metal-binding</keyword>
<dbReference type="SMART" id="SM00184">
    <property type="entry name" value="RING"/>
    <property type="match status" value="1"/>
</dbReference>
<evidence type="ECO:0000256" key="2">
    <source>
        <dbReference type="ARBA" id="ARBA00004123"/>
    </source>
</evidence>
<evidence type="ECO:0000256" key="9">
    <source>
        <dbReference type="ARBA" id="ARBA00022833"/>
    </source>
</evidence>
<dbReference type="InterPro" id="IPR001841">
    <property type="entry name" value="Znf_RING"/>
</dbReference>
<keyword evidence="7" id="KW-0863">Zinc-finger</keyword>
<dbReference type="EC" id="2.3.2.27" evidence="3"/>
<dbReference type="CDD" id="cd22249">
    <property type="entry name" value="UDM1_RNF168_RNF169-like"/>
    <property type="match status" value="1"/>
</dbReference>
<evidence type="ECO:0000313" key="12">
    <source>
        <dbReference type="Proteomes" id="UP000479000"/>
    </source>
</evidence>
<keyword evidence="9" id="KW-0862">Zinc</keyword>
<organism evidence="11 12">
    <name type="scientific">Nesidiocoris tenuis</name>
    <dbReference type="NCBI Taxonomy" id="355587"/>
    <lineage>
        <taxon>Eukaryota</taxon>
        <taxon>Metazoa</taxon>
        <taxon>Ecdysozoa</taxon>
        <taxon>Arthropoda</taxon>
        <taxon>Hexapoda</taxon>
        <taxon>Insecta</taxon>
        <taxon>Pterygota</taxon>
        <taxon>Neoptera</taxon>
        <taxon>Paraneoptera</taxon>
        <taxon>Hemiptera</taxon>
        <taxon>Heteroptera</taxon>
        <taxon>Panheteroptera</taxon>
        <taxon>Cimicomorpha</taxon>
        <taxon>Miridae</taxon>
        <taxon>Dicyphina</taxon>
        <taxon>Nesidiocoris</taxon>
    </lineage>
</organism>
<evidence type="ECO:0000256" key="5">
    <source>
        <dbReference type="ARBA" id="ARBA00022723"/>
    </source>
</evidence>
<dbReference type="GO" id="GO:0031491">
    <property type="term" value="F:nucleosome binding"/>
    <property type="evidence" value="ECO:0007669"/>
    <property type="project" value="TreeGrafter"/>
</dbReference>
<sequence>MSASERAVLHQLSVTEVICPLCRAIFIEPVSFPCRHTVCLECLNLTVENSQSVCPICRARIGTYVRQARSRGRKLVNQHLWEQLKKQYPNEIERKRNGDEDGLSDRFLEEQPRSSIPYEKGEVKKEFNELLNKLKIDEEESRKRDVTASVKLAQQLIEEEAAAEKLRKVDEREKTALDEQLARNIEENENLEPDDMEADSTSNDDMDMENGRDSITIEFRHFTPICIAPKTPPKLMPNGQQNSPKILKPKNLSRSTDRRRAFRIRPSLQNKASLKISSNNFQTIQAAGIGGPADTTTSEDSSPTARLFAIHLPSSSNDSSNDSPDELVERQRLIEERFRQEKADHELAMKLQRRWRFSQTPVKRLHPYSLRSANRGSSRDGSTS</sequence>
<dbReference type="EMBL" id="CADCXU010001997">
    <property type="protein sequence ID" value="CAA9994526.1"/>
    <property type="molecule type" value="Genomic_DNA"/>
</dbReference>
<evidence type="ECO:0000256" key="8">
    <source>
        <dbReference type="ARBA" id="ARBA00022786"/>
    </source>
</evidence>
<dbReference type="SUPFAM" id="SSF57850">
    <property type="entry name" value="RING/U-box"/>
    <property type="match status" value="1"/>
</dbReference>
<keyword evidence="4" id="KW-0808">Transferase</keyword>
<name>A0A6H5FY70_9HEMI</name>
<accession>A0A6H5FY70</accession>
<reference evidence="11 12" key="1">
    <citation type="submission" date="2020-02" db="EMBL/GenBank/DDBJ databases">
        <authorList>
            <person name="Ferguson B K."/>
        </authorList>
    </citation>
    <scope>NUCLEOTIDE SEQUENCE [LARGE SCALE GENOMIC DNA]</scope>
</reference>
<keyword evidence="6" id="KW-0227">DNA damage</keyword>
<dbReference type="PANTHER" id="PTHR23328">
    <property type="entry name" value="RING-TYPE DOMAIN-CONTAINING PROTEIN"/>
    <property type="match status" value="1"/>
</dbReference>
<evidence type="ECO:0000313" key="11">
    <source>
        <dbReference type="EMBL" id="CAA9994526.1"/>
    </source>
</evidence>
<dbReference type="OrthoDB" id="426657at2759"/>
<evidence type="ECO:0000256" key="10">
    <source>
        <dbReference type="ARBA" id="ARBA00023242"/>
    </source>
</evidence>
<dbReference type="GO" id="GO:0035861">
    <property type="term" value="C:site of double-strand break"/>
    <property type="evidence" value="ECO:0007669"/>
    <property type="project" value="TreeGrafter"/>
</dbReference>
<proteinExistence type="predicted"/>